<evidence type="ECO:0000259" key="3">
    <source>
        <dbReference type="SMART" id="SM00910"/>
    </source>
</evidence>
<comment type="caution">
    <text evidence="4">The sequence shown here is derived from an EMBL/GenBank/DDBJ whole genome shotgun (WGS) entry which is preliminary data.</text>
</comment>
<evidence type="ECO:0000313" key="5">
    <source>
        <dbReference type="Proteomes" id="UP000604066"/>
    </source>
</evidence>
<dbReference type="Pfam" id="PF08797">
    <property type="entry name" value="HIRAN"/>
    <property type="match status" value="1"/>
</dbReference>
<dbReference type="RefSeq" id="WP_051250208.1">
    <property type="nucleotide sequence ID" value="NZ_ATYG01000015.1"/>
</dbReference>
<keyword evidence="1" id="KW-0479">Metal-binding</keyword>
<reference evidence="4 5" key="1">
    <citation type="submission" date="2020-07" db="EMBL/GenBank/DDBJ databases">
        <title>Genomic Encyclopedia of Type Strains, Phase III (KMG-III): the genomes of soil and plant-associated and newly described type strains.</title>
        <authorList>
            <person name="Whitman W."/>
        </authorList>
    </citation>
    <scope>NUCLEOTIDE SEQUENCE [LARGE SCALE GENOMIC DNA]</scope>
    <source>
        <strain evidence="4 5">DSM 11255</strain>
    </source>
</reference>
<dbReference type="Pfam" id="PF13657">
    <property type="entry name" value="Couple_hipA"/>
    <property type="match status" value="1"/>
</dbReference>
<dbReference type="InterPro" id="IPR014905">
    <property type="entry name" value="HIRAN"/>
</dbReference>
<name>A0ABX2RBF7_9THEO</name>
<protein>
    <recommendedName>
        <fullName evidence="3">HIRAN domain-containing protein</fullName>
    </recommendedName>
</protein>
<keyword evidence="5" id="KW-1185">Reference proteome</keyword>
<dbReference type="Gene3D" id="3.30.70.2330">
    <property type="match status" value="1"/>
</dbReference>
<evidence type="ECO:0000256" key="2">
    <source>
        <dbReference type="ARBA" id="ARBA00022801"/>
    </source>
</evidence>
<dbReference type="EMBL" id="JACCBS010000001">
    <property type="protein sequence ID" value="NYE57207.1"/>
    <property type="molecule type" value="Genomic_DNA"/>
</dbReference>
<dbReference type="SMART" id="SM00910">
    <property type="entry name" value="HIRAN"/>
    <property type="match status" value="1"/>
</dbReference>
<gene>
    <name evidence="4" type="ORF">HDG70_000913</name>
</gene>
<dbReference type="Proteomes" id="UP000604066">
    <property type="component" value="Unassembled WGS sequence"/>
</dbReference>
<feature type="domain" description="HIRAN" evidence="3">
    <location>
        <begin position="132"/>
        <end position="233"/>
    </location>
</feature>
<accession>A0ABX2RBF7</accession>
<dbReference type="InterPro" id="IPR017508">
    <property type="entry name" value="HipA_N1"/>
</dbReference>
<evidence type="ECO:0000313" key="4">
    <source>
        <dbReference type="EMBL" id="NYE57207.1"/>
    </source>
</evidence>
<keyword evidence="2" id="KW-0378">Hydrolase</keyword>
<sequence length="247" mass="29431">MVVKEKEKELILVWKDPKTRLRYPVGRLWKENEEYYFKYLDEELKKAEKAGFFYYLPFTKKNQIYRSSKLFGSFASRLPDKKDITYKELLKRYKLDEKDVKDEFDLLRITGGILATDTFEFFEPIEFEEDGNFEIEFLVAGLRYYFDENLYNKIKIGDTVELRAELENEYDPHAVEVLYTGKKIGYVPVIYSSYIDTVVQKGNYKAEVIEKGHDWLGQKTLKIRMEGRAEQYIIKSLERSRKLETGT</sequence>
<evidence type="ECO:0000256" key="1">
    <source>
        <dbReference type="ARBA" id="ARBA00022723"/>
    </source>
</evidence>
<proteinExistence type="predicted"/>
<organism evidence="4 5">
    <name type="scientific">Carboxydothermus ferrireducens DSM 11255</name>
    <dbReference type="NCBI Taxonomy" id="1119529"/>
    <lineage>
        <taxon>Bacteria</taxon>
        <taxon>Bacillati</taxon>
        <taxon>Bacillota</taxon>
        <taxon>Clostridia</taxon>
        <taxon>Thermoanaerobacterales</taxon>
        <taxon>Thermoanaerobacteraceae</taxon>
        <taxon>Carboxydothermus</taxon>
    </lineage>
</organism>